<name>A0A8W8NC28_MAGGI</name>
<dbReference type="Pfam" id="PF25416">
    <property type="entry name" value="GRHL1_C"/>
    <property type="match status" value="1"/>
</dbReference>
<evidence type="ECO:0000256" key="6">
    <source>
        <dbReference type="ARBA" id="ARBA00023242"/>
    </source>
</evidence>
<dbReference type="PROSITE" id="PS51968">
    <property type="entry name" value="GRH_CP2_DB"/>
    <property type="match status" value="1"/>
</dbReference>
<dbReference type="InterPro" id="IPR007604">
    <property type="entry name" value="CP2"/>
</dbReference>
<feature type="region of interest" description="Disordered" evidence="8">
    <location>
        <begin position="351"/>
        <end position="388"/>
    </location>
</feature>
<keyword evidence="4 7" id="KW-0238">DNA-binding</keyword>
<protein>
    <recommendedName>
        <fullName evidence="9">Grh/CP2 DB domain-containing protein</fullName>
    </recommendedName>
</protein>
<accession>A0A8W8NC28</accession>
<comment type="similarity">
    <text evidence="2">Belongs to the grh/CP2 family. CP2 subfamily.</text>
</comment>
<dbReference type="Proteomes" id="UP000005408">
    <property type="component" value="Unassembled WGS sequence"/>
</dbReference>
<dbReference type="EnsemblMetazoa" id="G5141.1">
    <property type="protein sequence ID" value="G5141.1:cds"/>
    <property type="gene ID" value="G5141"/>
</dbReference>
<comment type="subcellular location">
    <subcellularLocation>
        <location evidence="1 7">Nucleus</location>
    </subcellularLocation>
</comment>
<evidence type="ECO:0000256" key="7">
    <source>
        <dbReference type="PROSITE-ProRule" id="PRU01313"/>
    </source>
</evidence>
<evidence type="ECO:0000256" key="1">
    <source>
        <dbReference type="ARBA" id="ARBA00004123"/>
    </source>
</evidence>
<proteinExistence type="inferred from homology"/>
<evidence type="ECO:0000313" key="10">
    <source>
        <dbReference type="EnsemblMetazoa" id="G5141.1:cds"/>
    </source>
</evidence>
<evidence type="ECO:0000259" key="9">
    <source>
        <dbReference type="PROSITE" id="PS51968"/>
    </source>
</evidence>
<dbReference type="InterPro" id="IPR013761">
    <property type="entry name" value="SAM/pointed_sf"/>
</dbReference>
<dbReference type="Pfam" id="PF18016">
    <property type="entry name" value="SAM_3"/>
    <property type="match status" value="1"/>
</dbReference>
<evidence type="ECO:0000256" key="8">
    <source>
        <dbReference type="SAM" id="MobiDB-lite"/>
    </source>
</evidence>
<dbReference type="GO" id="GO:0000978">
    <property type="term" value="F:RNA polymerase II cis-regulatory region sequence-specific DNA binding"/>
    <property type="evidence" value="ECO:0007669"/>
    <property type="project" value="TreeGrafter"/>
</dbReference>
<feature type="domain" description="Grh/CP2 DB" evidence="9">
    <location>
        <begin position="106"/>
        <end position="339"/>
    </location>
</feature>
<dbReference type="InterPro" id="IPR041418">
    <property type="entry name" value="SAM_3"/>
</dbReference>
<dbReference type="InterPro" id="IPR040167">
    <property type="entry name" value="TF_CP2-like"/>
</dbReference>
<dbReference type="InterPro" id="IPR057520">
    <property type="entry name" value="GRHL1/CP2_C"/>
</dbReference>
<dbReference type="GO" id="GO:0005634">
    <property type="term" value="C:nucleus"/>
    <property type="evidence" value="ECO:0007669"/>
    <property type="project" value="UniProtKB-SubCell"/>
</dbReference>
<keyword evidence="3" id="KW-0805">Transcription regulation</keyword>
<dbReference type="Pfam" id="PF04516">
    <property type="entry name" value="CP2"/>
    <property type="match status" value="1"/>
</dbReference>
<keyword evidence="5" id="KW-0804">Transcription</keyword>
<keyword evidence="11" id="KW-1185">Reference proteome</keyword>
<dbReference type="Gene3D" id="1.10.150.50">
    <property type="entry name" value="Transcription Factor, Ets-1"/>
    <property type="match status" value="1"/>
</dbReference>
<dbReference type="SUPFAM" id="SSF47769">
    <property type="entry name" value="SAM/Pointed domain"/>
    <property type="match status" value="1"/>
</dbReference>
<feature type="region of interest" description="Disordered" evidence="8">
    <location>
        <begin position="281"/>
        <end position="303"/>
    </location>
</feature>
<keyword evidence="6 7" id="KW-0539">Nucleus</keyword>
<evidence type="ECO:0000256" key="3">
    <source>
        <dbReference type="ARBA" id="ARBA00023015"/>
    </source>
</evidence>
<evidence type="ECO:0000256" key="4">
    <source>
        <dbReference type="ARBA" id="ARBA00023125"/>
    </source>
</evidence>
<dbReference type="PANTHER" id="PTHR11037">
    <property type="entry name" value="TRANSCRIPTION FACTOR CP2"/>
    <property type="match status" value="1"/>
</dbReference>
<sequence>MTGISNPIIFITLTSWTDFFCKQHKLLSIGTKKLPMSFGWSLNDVVTQGSKRSKMSHHVPTITSWDINDSLAADFDGSLSGLGSELGTTSYNMSEALLALPVFKSENLDNGFQYILGAATSPAVKLNEETLTYLNQGQSYEIKLKKLGDLSDFQGKYLRSIVKICFHERRLQYMEREQIDSWRNTRPGERILDIDVPLSYGLVDVNIDRDCLNGTEFIWDPTKETGVYVRVNCISTEFTAKKHGGEKGVPFRLQVESYTYEDRDNKLIHCGSCQIKVFKPKGADRKHKTDREKMDKRTEAEKEKYQPSYECTVLTEVPLDQVANIATPSVSVSVKSPNNSFANLTQSFSDMHAGSPIQKKPQADEDDDSSSCNGGSGSSKKLKSSSSSDDLNTAVSLKGKALTCDACAQEVTAWLQANRFSSYKQIFQNFSGADLLRLTRDDLIQICGLADGIRLNNALQSKAIRPRLIIYVCQESDSVYHALYLEHLTSQELLEKLAKLYNVSGEQIGELYCQGPSGIYVLLNDEVLQNMSEQSRFCVEAMKSETSDQYKVLLKSIS</sequence>
<evidence type="ECO:0000256" key="5">
    <source>
        <dbReference type="ARBA" id="ARBA00023163"/>
    </source>
</evidence>
<evidence type="ECO:0000313" key="11">
    <source>
        <dbReference type="Proteomes" id="UP000005408"/>
    </source>
</evidence>
<organism evidence="10 11">
    <name type="scientific">Magallana gigas</name>
    <name type="common">Pacific oyster</name>
    <name type="synonym">Crassostrea gigas</name>
    <dbReference type="NCBI Taxonomy" id="29159"/>
    <lineage>
        <taxon>Eukaryota</taxon>
        <taxon>Metazoa</taxon>
        <taxon>Spiralia</taxon>
        <taxon>Lophotrochozoa</taxon>
        <taxon>Mollusca</taxon>
        <taxon>Bivalvia</taxon>
        <taxon>Autobranchia</taxon>
        <taxon>Pteriomorphia</taxon>
        <taxon>Ostreida</taxon>
        <taxon>Ostreoidea</taxon>
        <taxon>Ostreidae</taxon>
        <taxon>Magallana</taxon>
    </lineage>
</organism>
<dbReference type="GO" id="GO:0001228">
    <property type="term" value="F:DNA-binding transcription activator activity, RNA polymerase II-specific"/>
    <property type="evidence" value="ECO:0007669"/>
    <property type="project" value="TreeGrafter"/>
</dbReference>
<dbReference type="PANTHER" id="PTHR11037:SF21">
    <property type="entry name" value="GEMINI, ISOFORM C"/>
    <property type="match status" value="1"/>
</dbReference>
<reference evidence="10" key="1">
    <citation type="submission" date="2022-08" db="UniProtKB">
        <authorList>
            <consortium name="EnsemblMetazoa"/>
        </authorList>
    </citation>
    <scope>IDENTIFICATION</scope>
    <source>
        <strain evidence="10">05x7-T-G4-1.051#20</strain>
    </source>
</reference>
<evidence type="ECO:0000256" key="2">
    <source>
        <dbReference type="ARBA" id="ARBA00010852"/>
    </source>
</evidence>
<dbReference type="AlphaFoldDB" id="A0A8W8NC28"/>
<dbReference type="CDD" id="cd09537">
    <property type="entry name" value="SAM_CP2-like"/>
    <property type="match status" value="1"/>
</dbReference>